<evidence type="ECO:0000313" key="1">
    <source>
        <dbReference type="EMBL" id="QBO63927.1"/>
    </source>
</evidence>
<dbReference type="EMBL" id="MK327938">
    <property type="protein sequence ID" value="QBO63927.1"/>
    <property type="molecule type" value="Genomic_DNA"/>
</dbReference>
<keyword evidence="2" id="KW-1185">Reference proteome</keyword>
<reference evidence="1 2" key="1">
    <citation type="submission" date="2018-12" db="EMBL/GenBank/DDBJ databases">
        <title>Still something new to discover - new insights into E. coli phage diversity and taxonomy.</title>
        <authorList>
            <person name="Korf I.H.E."/>
            <person name="Adriaennsens E."/>
            <person name="Dreiseikelmann B."/>
            <person name="Kropinski A."/>
            <person name="Nimtz M."/>
            <person name="Meier-Kolthoff J.P."/>
            <person name="Rohde M."/>
            <person name="van Raaij M."/>
            <person name="Wittmann J."/>
        </authorList>
    </citation>
    <scope>NUCLEOTIDE SEQUENCE [LARGE SCALE GENOMIC DNA]</scope>
</reference>
<proteinExistence type="predicted"/>
<organismHost>
    <name type="scientific">Escherichia coli</name>
    <dbReference type="NCBI Taxonomy" id="562"/>
</organismHost>
<evidence type="ECO:0000313" key="2">
    <source>
        <dbReference type="Proteomes" id="UP000294673"/>
    </source>
</evidence>
<organism evidence="1 2">
    <name type="scientific">Escherichia phage vB_EcoM_Goslar</name>
    <dbReference type="NCBI Taxonomy" id="2502409"/>
    <lineage>
        <taxon>Viruses</taxon>
        <taxon>Duplodnaviria</taxon>
        <taxon>Heunggongvirae</taxon>
        <taxon>Uroviricota</taxon>
        <taxon>Caudoviricetes</taxon>
        <taxon>Chimalliviridae</taxon>
        <taxon>Goslarvirus</taxon>
        <taxon>Goslarvirus goslar</taxon>
    </lineage>
</organism>
<name>A0A482GG14_BPGOS</name>
<gene>
    <name evidence="1" type="ORF">Goslar_00134</name>
</gene>
<protein>
    <submittedName>
        <fullName evidence="1">Uncharacterized protein</fullName>
    </submittedName>
</protein>
<sequence length="108" mass="12252">MNQTAIIDIYNYRKYTSMLDAATSLLEHKLRECNVQTATEEVLEIAQLLLDRLKELRIYVASMYGNGPDAVSIAYNKPRLMVEKIIEQTGNIDNEINAFISGVNTLKL</sequence>
<dbReference type="Proteomes" id="UP000294673">
    <property type="component" value="Segment"/>
</dbReference>
<accession>A0A482GG14</accession>